<dbReference type="KEGG" id="moz:MoryE10_30070"/>
<evidence type="ECO:0000313" key="2">
    <source>
        <dbReference type="EMBL" id="BBL72401.1"/>
    </source>
</evidence>
<reference evidence="2" key="1">
    <citation type="submission" date="2019-06" db="EMBL/GenBank/DDBJ databases">
        <title>Complete genome sequence of Methylogaea oryzae strain JCM16910.</title>
        <authorList>
            <person name="Asakawa S."/>
        </authorList>
    </citation>
    <scope>NUCLEOTIDE SEQUENCE</scope>
    <source>
        <strain evidence="2">E10</strain>
    </source>
</reference>
<feature type="transmembrane region" description="Helical" evidence="1">
    <location>
        <begin position="6"/>
        <end position="27"/>
    </location>
</feature>
<dbReference type="EMBL" id="AP019782">
    <property type="protein sequence ID" value="BBL72401.1"/>
    <property type="molecule type" value="Genomic_DNA"/>
</dbReference>
<gene>
    <name evidence="2" type="ORF">MoryE10_30070</name>
</gene>
<sequence>MITKFVVILVFILIIGSLGSALIHLMGGRSGNKRTARALTWRIGLSIALFLGLVVASQLGYIQPHGIRGGLAAPAAPAH</sequence>
<keyword evidence="1" id="KW-0472">Membrane</keyword>
<evidence type="ECO:0000313" key="3">
    <source>
        <dbReference type="Proteomes" id="UP000824988"/>
    </source>
</evidence>
<dbReference type="Proteomes" id="UP000824988">
    <property type="component" value="Chromosome"/>
</dbReference>
<proteinExistence type="predicted"/>
<accession>A0A8D5AJG9</accession>
<keyword evidence="1" id="KW-0812">Transmembrane</keyword>
<organism evidence="2 3">
    <name type="scientific">Methylogaea oryzae</name>
    <dbReference type="NCBI Taxonomy" id="1295382"/>
    <lineage>
        <taxon>Bacteria</taxon>
        <taxon>Pseudomonadati</taxon>
        <taxon>Pseudomonadota</taxon>
        <taxon>Gammaproteobacteria</taxon>
        <taxon>Methylococcales</taxon>
        <taxon>Methylococcaceae</taxon>
        <taxon>Methylogaea</taxon>
    </lineage>
</organism>
<dbReference type="InterPro" id="IPR021313">
    <property type="entry name" value="DUF2909"/>
</dbReference>
<name>A0A8D5AJG9_9GAMM</name>
<dbReference type="Pfam" id="PF11137">
    <property type="entry name" value="DUF2909"/>
    <property type="match status" value="1"/>
</dbReference>
<keyword evidence="3" id="KW-1185">Reference proteome</keyword>
<feature type="transmembrane region" description="Helical" evidence="1">
    <location>
        <begin position="39"/>
        <end position="61"/>
    </location>
</feature>
<dbReference type="AlphaFoldDB" id="A0A8D5AJG9"/>
<dbReference type="NCBIfam" id="NF033233">
    <property type="entry name" value="twin_helix"/>
    <property type="match status" value="1"/>
</dbReference>
<dbReference type="RefSeq" id="WP_221047538.1">
    <property type="nucleotide sequence ID" value="NZ_AP019782.1"/>
</dbReference>
<keyword evidence="1" id="KW-1133">Transmembrane helix</keyword>
<protein>
    <submittedName>
        <fullName evidence="2">Membrane protein</fullName>
    </submittedName>
</protein>
<evidence type="ECO:0000256" key="1">
    <source>
        <dbReference type="SAM" id="Phobius"/>
    </source>
</evidence>